<dbReference type="OrthoDB" id="9810662at2"/>
<evidence type="ECO:0000313" key="9">
    <source>
        <dbReference type="Proteomes" id="UP000001844"/>
    </source>
</evidence>
<evidence type="ECO:0000313" key="8">
    <source>
        <dbReference type="EMBL" id="ADE14579.1"/>
    </source>
</evidence>
<feature type="transmembrane region" description="Helical" evidence="6">
    <location>
        <begin position="20"/>
        <end position="44"/>
    </location>
</feature>
<evidence type="ECO:0000256" key="4">
    <source>
        <dbReference type="ARBA" id="ARBA00022989"/>
    </source>
</evidence>
<evidence type="ECO:0000256" key="6">
    <source>
        <dbReference type="SAM" id="Phobius"/>
    </source>
</evidence>
<evidence type="ECO:0000256" key="5">
    <source>
        <dbReference type="ARBA" id="ARBA00023136"/>
    </source>
</evidence>
<organism evidence="8 9">
    <name type="scientific">Nitrosococcus halophilus (strain Nc4)</name>
    <dbReference type="NCBI Taxonomy" id="472759"/>
    <lineage>
        <taxon>Bacteria</taxon>
        <taxon>Pseudomonadati</taxon>
        <taxon>Pseudomonadota</taxon>
        <taxon>Gammaproteobacteria</taxon>
        <taxon>Chromatiales</taxon>
        <taxon>Chromatiaceae</taxon>
        <taxon>Nitrosococcus</taxon>
    </lineage>
</organism>
<dbReference type="GO" id="GO:0005886">
    <property type="term" value="C:plasma membrane"/>
    <property type="evidence" value="ECO:0007669"/>
    <property type="project" value="UniProtKB-SubCell"/>
</dbReference>
<sequence>MEYLLQTLSKLLSEPGQTTWFFAVIMGVATTLFVLALLLLVAGLSDPVRRRLRSIANSGHHDRKTTDAVAEAIAPLSPYILPRQEWERSKTTTKLVHAGYRSGNALTLFYAIKLLSGIILPAIAIFLTTIFYPKFTTFQIVFLGLFLSFIGLLFPNIVLERLIKKRQRQIYNGFPDVLDLLITCTEAGLGLNAALKRVAEECAVSHPVLSGELTLVNMEIRAGVNRVEALKNFSARAGIEEIHSFVAFLSQSLRFGTSIADTLRIYSDEFRDKRMQRAEEMAAKMGTKMIFPLIFCILPSFFLVAIGPAVLGVLKALGVR</sequence>
<protein>
    <submittedName>
        <fullName evidence="8">Type II secretion system protein</fullName>
    </submittedName>
</protein>
<evidence type="ECO:0000256" key="1">
    <source>
        <dbReference type="ARBA" id="ARBA00004651"/>
    </source>
</evidence>
<keyword evidence="4 6" id="KW-1133">Transmembrane helix</keyword>
<proteinExistence type="predicted"/>
<gene>
    <name evidence="8" type="ordered locus">Nhal_1428</name>
</gene>
<dbReference type="PANTHER" id="PTHR35007">
    <property type="entry name" value="INTEGRAL MEMBRANE PROTEIN-RELATED"/>
    <property type="match status" value="1"/>
</dbReference>
<evidence type="ECO:0000256" key="2">
    <source>
        <dbReference type="ARBA" id="ARBA00022475"/>
    </source>
</evidence>
<dbReference type="STRING" id="472759.Nhal_1428"/>
<dbReference type="RefSeq" id="WP_013032470.1">
    <property type="nucleotide sequence ID" value="NC_013960.1"/>
</dbReference>
<dbReference type="KEGG" id="nhl:Nhal_1428"/>
<dbReference type="PANTHER" id="PTHR35007:SF2">
    <property type="entry name" value="PILUS ASSEMBLE PROTEIN"/>
    <property type="match status" value="1"/>
</dbReference>
<dbReference type="InterPro" id="IPR018076">
    <property type="entry name" value="T2SS_GspF_dom"/>
</dbReference>
<dbReference type="AlphaFoldDB" id="D5C122"/>
<dbReference type="Pfam" id="PF00482">
    <property type="entry name" value="T2SSF"/>
    <property type="match status" value="1"/>
</dbReference>
<keyword evidence="9" id="KW-1185">Reference proteome</keyword>
<accession>D5C122</accession>
<dbReference type="EMBL" id="CP001798">
    <property type="protein sequence ID" value="ADE14579.1"/>
    <property type="molecule type" value="Genomic_DNA"/>
</dbReference>
<evidence type="ECO:0000259" key="7">
    <source>
        <dbReference type="Pfam" id="PF00482"/>
    </source>
</evidence>
<name>D5C122_NITHN</name>
<dbReference type="eggNOG" id="COG2064">
    <property type="taxonomic scope" value="Bacteria"/>
</dbReference>
<keyword evidence="2" id="KW-1003">Cell membrane</keyword>
<feature type="transmembrane region" description="Helical" evidence="6">
    <location>
        <begin position="290"/>
        <end position="314"/>
    </location>
</feature>
<keyword evidence="5 6" id="KW-0472">Membrane</keyword>
<reference evidence="9" key="1">
    <citation type="submission" date="2010-04" db="EMBL/GenBank/DDBJ databases">
        <title>Complete genome sequence of Nitrosococcus halophilus Nc4, a salt-adapted, aerobic obligate ammonia-oxidizing sulfur purple bacterium.</title>
        <authorList>
            <consortium name="US DOE Joint Genome Institute"/>
            <person name="Campbell M.A."/>
            <person name="Malfatti S.A."/>
            <person name="Chain P.S.G."/>
            <person name="Heidelberg J.F."/>
            <person name="Ward B.B."/>
            <person name="Klotz M.G."/>
        </authorList>
    </citation>
    <scope>NUCLEOTIDE SEQUENCE [LARGE SCALE GENOMIC DNA]</scope>
    <source>
        <strain evidence="9">Nc4</strain>
    </source>
</reference>
<feature type="domain" description="Type II secretion system protein GspF" evidence="7">
    <location>
        <begin position="178"/>
        <end position="305"/>
    </location>
</feature>
<feature type="transmembrane region" description="Helical" evidence="6">
    <location>
        <begin position="138"/>
        <end position="159"/>
    </location>
</feature>
<keyword evidence="3 6" id="KW-0812">Transmembrane</keyword>
<dbReference type="Proteomes" id="UP000001844">
    <property type="component" value="Chromosome"/>
</dbReference>
<evidence type="ECO:0000256" key="3">
    <source>
        <dbReference type="ARBA" id="ARBA00022692"/>
    </source>
</evidence>
<feature type="transmembrane region" description="Helical" evidence="6">
    <location>
        <begin position="108"/>
        <end position="132"/>
    </location>
</feature>
<comment type="subcellular location">
    <subcellularLocation>
        <location evidence="1">Cell membrane</location>
        <topology evidence="1">Multi-pass membrane protein</topology>
    </subcellularLocation>
</comment>
<dbReference type="HOGENOM" id="CLU_056917_0_0_6"/>